<dbReference type="RefSeq" id="WP_025699717.1">
    <property type="nucleotide sequence ID" value="NZ_JAUSUY010000005.1"/>
</dbReference>
<keyword evidence="8" id="KW-0413">Isomerase</keyword>
<feature type="domain" description="Thioredoxin" evidence="7">
    <location>
        <begin position="35"/>
        <end position="232"/>
    </location>
</feature>
<evidence type="ECO:0000256" key="5">
    <source>
        <dbReference type="ARBA" id="ARBA00023284"/>
    </source>
</evidence>
<keyword evidence="9" id="KW-1185">Reference proteome</keyword>
<accession>A0ABU3H5W2</accession>
<dbReference type="EMBL" id="JAUSUY010000005">
    <property type="protein sequence ID" value="MDT3426125.1"/>
    <property type="molecule type" value="Genomic_DNA"/>
</dbReference>
<dbReference type="Pfam" id="PF13462">
    <property type="entry name" value="Thioredoxin_4"/>
    <property type="match status" value="1"/>
</dbReference>
<sequence>MKIRKNTKYIVLSLLILTVICVILLVVYNNNITKISAMEELPNYTEIKGNYDVKELKYEKQPHLGNRDAKVNVIEYADFKCPACKKWKDANWERFKNEFIDTGKVQLFFINYAFIDRDSILAASAGEAIAKQDNSKFWEYYEKLYDHQGDETKIWATQDFILDFVKSNINNIDYALFEKDLKEHKYMLDVKEDYKTAGHYGVNGTPQFMVNGVLLPDSSYEALATAIENQLSGTSF</sequence>
<reference evidence="8 9" key="1">
    <citation type="submission" date="2023-07" db="EMBL/GenBank/DDBJ databases">
        <title>Genomic Encyclopedia of Type Strains, Phase IV (KMG-IV): sequencing the most valuable type-strain genomes for metagenomic binning, comparative biology and taxonomic classification.</title>
        <authorList>
            <person name="Goeker M."/>
        </authorList>
    </citation>
    <scope>NUCLEOTIDE SEQUENCE [LARGE SCALE GENOMIC DNA]</scope>
    <source>
        <strain evidence="8 9">T98</strain>
    </source>
</reference>
<proteinExistence type="inferred from homology"/>
<keyword evidence="2" id="KW-0732">Signal</keyword>
<evidence type="ECO:0000256" key="1">
    <source>
        <dbReference type="ARBA" id="ARBA00005791"/>
    </source>
</evidence>
<keyword evidence="6" id="KW-0472">Membrane</keyword>
<evidence type="ECO:0000256" key="4">
    <source>
        <dbReference type="ARBA" id="ARBA00023157"/>
    </source>
</evidence>
<keyword evidence="6" id="KW-0812">Transmembrane</keyword>
<evidence type="ECO:0000256" key="3">
    <source>
        <dbReference type="ARBA" id="ARBA00023002"/>
    </source>
</evidence>
<evidence type="ECO:0000259" key="7">
    <source>
        <dbReference type="PROSITE" id="PS51352"/>
    </source>
</evidence>
<protein>
    <submittedName>
        <fullName evidence="8">Protein-disulfide isomerase</fullName>
    </submittedName>
</protein>
<dbReference type="PROSITE" id="PS51352">
    <property type="entry name" value="THIOREDOXIN_2"/>
    <property type="match status" value="1"/>
</dbReference>
<keyword evidence="6" id="KW-1133">Transmembrane helix</keyword>
<dbReference type="PANTHER" id="PTHR13887">
    <property type="entry name" value="GLUTATHIONE S-TRANSFERASE KAPPA"/>
    <property type="match status" value="1"/>
</dbReference>
<keyword evidence="4" id="KW-1015">Disulfide bond</keyword>
<comment type="caution">
    <text evidence="8">The sequence shown here is derived from an EMBL/GenBank/DDBJ whole genome shotgun (WGS) entry which is preliminary data.</text>
</comment>
<evidence type="ECO:0000256" key="2">
    <source>
        <dbReference type="ARBA" id="ARBA00022729"/>
    </source>
</evidence>
<gene>
    <name evidence="8" type="ORF">J2Z22_001645</name>
</gene>
<dbReference type="Proteomes" id="UP001248709">
    <property type="component" value="Unassembled WGS sequence"/>
</dbReference>
<dbReference type="GO" id="GO:0016853">
    <property type="term" value="F:isomerase activity"/>
    <property type="evidence" value="ECO:0007669"/>
    <property type="project" value="UniProtKB-KW"/>
</dbReference>
<dbReference type="InterPro" id="IPR013766">
    <property type="entry name" value="Thioredoxin_domain"/>
</dbReference>
<keyword evidence="3" id="KW-0560">Oxidoreductase</keyword>
<dbReference type="InterPro" id="IPR036249">
    <property type="entry name" value="Thioredoxin-like_sf"/>
</dbReference>
<organism evidence="8 9">
    <name type="scientific">Paenibacillus forsythiae</name>
    <dbReference type="NCBI Taxonomy" id="365616"/>
    <lineage>
        <taxon>Bacteria</taxon>
        <taxon>Bacillati</taxon>
        <taxon>Bacillota</taxon>
        <taxon>Bacilli</taxon>
        <taxon>Bacillales</taxon>
        <taxon>Paenibacillaceae</taxon>
        <taxon>Paenibacillus</taxon>
    </lineage>
</organism>
<evidence type="ECO:0000256" key="6">
    <source>
        <dbReference type="SAM" id="Phobius"/>
    </source>
</evidence>
<dbReference type="InterPro" id="IPR012336">
    <property type="entry name" value="Thioredoxin-like_fold"/>
</dbReference>
<evidence type="ECO:0000313" key="8">
    <source>
        <dbReference type="EMBL" id="MDT3426125.1"/>
    </source>
</evidence>
<evidence type="ECO:0000313" key="9">
    <source>
        <dbReference type="Proteomes" id="UP001248709"/>
    </source>
</evidence>
<comment type="similarity">
    <text evidence="1">Belongs to the thioredoxin family. DsbA subfamily.</text>
</comment>
<dbReference type="Gene3D" id="3.40.30.10">
    <property type="entry name" value="Glutaredoxin"/>
    <property type="match status" value="1"/>
</dbReference>
<feature type="transmembrane region" description="Helical" evidence="6">
    <location>
        <begin position="9"/>
        <end position="28"/>
    </location>
</feature>
<name>A0ABU3H5W2_9BACL</name>
<dbReference type="SUPFAM" id="SSF52833">
    <property type="entry name" value="Thioredoxin-like"/>
    <property type="match status" value="1"/>
</dbReference>
<keyword evidence="5" id="KW-0676">Redox-active center</keyword>
<dbReference type="PANTHER" id="PTHR13887:SF14">
    <property type="entry name" value="DISULFIDE BOND FORMATION PROTEIN D"/>
    <property type="match status" value="1"/>
</dbReference>